<keyword evidence="4 12" id="KW-0812">Transmembrane</keyword>
<proteinExistence type="inferred from homology"/>
<dbReference type="EMBL" id="MTYJ01000129">
    <property type="protein sequence ID" value="OQV13152.1"/>
    <property type="molecule type" value="Genomic_DNA"/>
</dbReference>
<evidence type="ECO:0000256" key="1">
    <source>
        <dbReference type="ARBA" id="ARBA00004434"/>
    </source>
</evidence>
<dbReference type="AlphaFoldDB" id="A0A1W0WDA8"/>
<sequence>MLAMRSCVRRFTTSLPRYSGSGPSVAMKEVDPNWDPRGSGSGRNDGWERHDPSDHANVPLWNKLVWFVAIPAVVVTSIYAYVVEKEHMSHPEHRRPPFVAYEYLRRRTKPFPWGDGNHTLFHNPEVNALPDGYETELPSHGHDEAHH</sequence>
<evidence type="ECO:0000256" key="6">
    <source>
        <dbReference type="ARBA" id="ARBA00022946"/>
    </source>
</evidence>
<keyword evidence="7 12" id="KW-1133">Transmembrane helix</keyword>
<dbReference type="PANTHER" id="PTHR11504">
    <property type="entry name" value="CYTOCHROME C OXIDASE POLYPEPTIDE VIA"/>
    <property type="match status" value="1"/>
</dbReference>
<dbReference type="OrthoDB" id="5947505at2759"/>
<dbReference type="Proteomes" id="UP000192578">
    <property type="component" value="Unassembled WGS sequence"/>
</dbReference>
<name>A0A1W0WDA8_HYPEX</name>
<keyword evidence="8" id="KW-0496">Mitochondrion</keyword>
<reference evidence="14" key="1">
    <citation type="submission" date="2017-01" db="EMBL/GenBank/DDBJ databases">
        <title>Comparative genomics of anhydrobiosis in the tardigrade Hypsibius dujardini.</title>
        <authorList>
            <person name="Yoshida Y."/>
            <person name="Koutsovoulos G."/>
            <person name="Laetsch D."/>
            <person name="Stevens L."/>
            <person name="Kumar S."/>
            <person name="Horikawa D."/>
            <person name="Ishino K."/>
            <person name="Komine S."/>
            <person name="Tomita M."/>
            <person name="Blaxter M."/>
            <person name="Arakawa K."/>
        </authorList>
    </citation>
    <scope>NUCLEOTIDE SEQUENCE [LARGE SCALE GENOMIC DNA]</scope>
    <source>
        <strain evidence="14">Z151</strain>
    </source>
</reference>
<accession>A0A1W0WDA8</accession>
<comment type="similarity">
    <text evidence="3 10">Belongs to the cytochrome c oxidase subunit 6A family.</text>
</comment>
<feature type="transmembrane region" description="Helical" evidence="12">
    <location>
        <begin position="64"/>
        <end position="83"/>
    </location>
</feature>
<evidence type="ECO:0000256" key="8">
    <source>
        <dbReference type="ARBA" id="ARBA00023128"/>
    </source>
</evidence>
<dbReference type="Pfam" id="PF02046">
    <property type="entry name" value="COX6A"/>
    <property type="match status" value="1"/>
</dbReference>
<keyword evidence="6" id="KW-0809">Transit peptide</keyword>
<dbReference type="InterPro" id="IPR036418">
    <property type="entry name" value="Cyt_c_oxidase_su6a_sf"/>
</dbReference>
<dbReference type="GO" id="GO:0006123">
    <property type="term" value="P:mitochondrial electron transport, cytochrome c to oxygen"/>
    <property type="evidence" value="ECO:0007669"/>
    <property type="project" value="TreeGrafter"/>
</dbReference>
<protein>
    <submittedName>
        <fullName evidence="13">Cytochrome c oxidase subunit 6A1, mitochondrial</fullName>
    </submittedName>
</protein>
<gene>
    <name evidence="13" type="ORF">BV898_12583</name>
</gene>
<keyword evidence="14" id="KW-1185">Reference proteome</keyword>
<evidence type="ECO:0000256" key="9">
    <source>
        <dbReference type="ARBA" id="ARBA00023136"/>
    </source>
</evidence>
<dbReference type="Gene3D" id="4.10.95.10">
    <property type="entry name" value="Cytochrome c oxidase, subunit VIa"/>
    <property type="match status" value="1"/>
</dbReference>
<evidence type="ECO:0000313" key="14">
    <source>
        <dbReference type="Proteomes" id="UP000192578"/>
    </source>
</evidence>
<dbReference type="PANTHER" id="PTHR11504:SF9">
    <property type="entry name" value="CYTOCHROME C OXIDASE SUBUNIT 6A-LIKE"/>
    <property type="match status" value="1"/>
</dbReference>
<dbReference type="SUPFAM" id="SSF81411">
    <property type="entry name" value="Mitochondrial cytochrome c oxidase subunit VIa"/>
    <property type="match status" value="1"/>
</dbReference>
<keyword evidence="5" id="KW-0999">Mitochondrion inner membrane</keyword>
<evidence type="ECO:0000256" key="4">
    <source>
        <dbReference type="ARBA" id="ARBA00022692"/>
    </source>
</evidence>
<organism evidence="13 14">
    <name type="scientific">Hypsibius exemplaris</name>
    <name type="common">Freshwater tardigrade</name>
    <dbReference type="NCBI Taxonomy" id="2072580"/>
    <lineage>
        <taxon>Eukaryota</taxon>
        <taxon>Metazoa</taxon>
        <taxon>Ecdysozoa</taxon>
        <taxon>Tardigrada</taxon>
        <taxon>Eutardigrada</taxon>
        <taxon>Parachela</taxon>
        <taxon>Hypsibioidea</taxon>
        <taxon>Hypsibiidae</taxon>
        <taxon>Hypsibius</taxon>
    </lineage>
</organism>
<dbReference type="InterPro" id="IPR001349">
    <property type="entry name" value="Cyt_c_oxidase_su6a"/>
</dbReference>
<dbReference type="FunFam" id="4.10.95.10:FF:000001">
    <property type="entry name" value="Cytochrome c oxidase subunit 6A, mitochondrial"/>
    <property type="match status" value="1"/>
</dbReference>
<evidence type="ECO:0000256" key="10">
    <source>
        <dbReference type="RuleBase" id="RU004396"/>
    </source>
</evidence>
<feature type="region of interest" description="Disordered" evidence="11">
    <location>
        <begin position="19"/>
        <end position="53"/>
    </location>
</feature>
<evidence type="ECO:0000256" key="2">
    <source>
        <dbReference type="ARBA" id="ARBA00004673"/>
    </source>
</evidence>
<evidence type="ECO:0000256" key="7">
    <source>
        <dbReference type="ARBA" id="ARBA00022989"/>
    </source>
</evidence>
<evidence type="ECO:0000256" key="12">
    <source>
        <dbReference type="SAM" id="Phobius"/>
    </source>
</evidence>
<dbReference type="GO" id="GO:0030234">
    <property type="term" value="F:enzyme regulator activity"/>
    <property type="evidence" value="ECO:0007669"/>
    <property type="project" value="TreeGrafter"/>
</dbReference>
<evidence type="ECO:0000313" key="13">
    <source>
        <dbReference type="EMBL" id="OQV13152.1"/>
    </source>
</evidence>
<evidence type="ECO:0000256" key="3">
    <source>
        <dbReference type="ARBA" id="ARBA00005553"/>
    </source>
</evidence>
<keyword evidence="9 12" id="KW-0472">Membrane</keyword>
<evidence type="ECO:0000256" key="5">
    <source>
        <dbReference type="ARBA" id="ARBA00022792"/>
    </source>
</evidence>
<comment type="subcellular location">
    <subcellularLocation>
        <location evidence="1">Mitochondrion inner membrane</location>
        <topology evidence="1">Single-pass membrane protein</topology>
    </subcellularLocation>
</comment>
<dbReference type="GO" id="GO:0005743">
    <property type="term" value="C:mitochondrial inner membrane"/>
    <property type="evidence" value="ECO:0007669"/>
    <property type="project" value="UniProtKB-SubCell"/>
</dbReference>
<comment type="pathway">
    <text evidence="2">Energy metabolism; oxidative phosphorylation.</text>
</comment>
<comment type="caution">
    <text evidence="13">The sequence shown here is derived from an EMBL/GenBank/DDBJ whole genome shotgun (WGS) entry which is preliminary data.</text>
</comment>
<evidence type="ECO:0000256" key="11">
    <source>
        <dbReference type="SAM" id="MobiDB-lite"/>
    </source>
</evidence>